<proteinExistence type="inferred from homology"/>
<dbReference type="Gene3D" id="3.40.50.620">
    <property type="entry name" value="HUPs"/>
    <property type="match status" value="1"/>
</dbReference>
<dbReference type="SUPFAM" id="SSF52374">
    <property type="entry name" value="Nucleotidylyl transferase"/>
    <property type="match status" value="1"/>
</dbReference>
<dbReference type="GO" id="GO:0004515">
    <property type="term" value="F:nicotinate-nucleotide adenylyltransferase activity"/>
    <property type="evidence" value="ECO:0007669"/>
    <property type="project" value="UniProtKB-EC"/>
</dbReference>
<evidence type="ECO:0000256" key="3">
    <source>
        <dbReference type="ARBA" id="ARBA00022642"/>
    </source>
</evidence>
<dbReference type="EC" id="2.7.7.18" evidence="10"/>
<comment type="function">
    <text evidence="1 10">Catalyzes the reversible adenylation of nicotinate mononucleotide (NaMN) to nicotinic acid adenine dinucleotide (NaAD).</text>
</comment>
<evidence type="ECO:0000256" key="10">
    <source>
        <dbReference type="HAMAP-Rule" id="MF_00244"/>
    </source>
</evidence>
<comment type="caution">
    <text evidence="12">The sequence shown here is derived from an EMBL/GenBank/DDBJ whole genome shotgun (WGS) entry which is preliminary data.</text>
</comment>
<evidence type="ECO:0000256" key="9">
    <source>
        <dbReference type="ARBA" id="ARBA00048721"/>
    </source>
</evidence>
<dbReference type="PANTHER" id="PTHR39321">
    <property type="entry name" value="NICOTINATE-NUCLEOTIDE ADENYLYLTRANSFERASE-RELATED"/>
    <property type="match status" value="1"/>
</dbReference>
<evidence type="ECO:0000313" key="13">
    <source>
        <dbReference type="Proteomes" id="UP001589747"/>
    </source>
</evidence>
<name>A0ABV5KJX0_9BACL</name>
<dbReference type="InterPro" id="IPR014729">
    <property type="entry name" value="Rossmann-like_a/b/a_fold"/>
</dbReference>
<dbReference type="CDD" id="cd02165">
    <property type="entry name" value="NMNAT"/>
    <property type="match status" value="1"/>
</dbReference>
<evidence type="ECO:0000256" key="5">
    <source>
        <dbReference type="ARBA" id="ARBA00022695"/>
    </source>
</evidence>
<organism evidence="12 13">
    <name type="scientific">Paenibacillus aurantiacus</name>
    <dbReference type="NCBI Taxonomy" id="1936118"/>
    <lineage>
        <taxon>Bacteria</taxon>
        <taxon>Bacillati</taxon>
        <taxon>Bacillota</taxon>
        <taxon>Bacilli</taxon>
        <taxon>Bacillales</taxon>
        <taxon>Paenibacillaceae</taxon>
        <taxon>Paenibacillus</taxon>
    </lineage>
</organism>
<keyword evidence="6 10" id="KW-0547">Nucleotide-binding</keyword>
<protein>
    <recommendedName>
        <fullName evidence="10">Probable nicotinate-nucleotide adenylyltransferase</fullName>
        <ecNumber evidence="10">2.7.7.18</ecNumber>
    </recommendedName>
    <alternativeName>
        <fullName evidence="10">Deamido-NAD(+) diphosphorylase</fullName>
    </alternativeName>
    <alternativeName>
        <fullName evidence="10">Deamido-NAD(+) pyrophosphorylase</fullName>
    </alternativeName>
    <alternativeName>
        <fullName evidence="10">Nicotinate mononucleotide adenylyltransferase</fullName>
        <shortName evidence="10">NaMN adenylyltransferase</shortName>
    </alternativeName>
</protein>
<comment type="pathway">
    <text evidence="2 10">Cofactor biosynthesis; NAD(+) biosynthesis; deamido-NAD(+) from nicotinate D-ribonucleotide: step 1/1.</text>
</comment>
<evidence type="ECO:0000256" key="6">
    <source>
        <dbReference type="ARBA" id="ARBA00022741"/>
    </source>
</evidence>
<dbReference type="InterPro" id="IPR005248">
    <property type="entry name" value="NadD/NMNAT"/>
</dbReference>
<keyword evidence="7 10" id="KW-0067">ATP-binding</keyword>
<keyword evidence="5 10" id="KW-0548">Nucleotidyltransferase</keyword>
<dbReference type="PANTHER" id="PTHR39321:SF3">
    <property type="entry name" value="PHOSPHOPANTETHEINE ADENYLYLTRANSFERASE"/>
    <property type="match status" value="1"/>
</dbReference>
<feature type="domain" description="Cytidyltransferase-like" evidence="11">
    <location>
        <begin position="6"/>
        <end position="169"/>
    </location>
</feature>
<dbReference type="HAMAP" id="MF_00244">
    <property type="entry name" value="NaMN_adenylyltr"/>
    <property type="match status" value="1"/>
</dbReference>
<evidence type="ECO:0000256" key="2">
    <source>
        <dbReference type="ARBA" id="ARBA00005019"/>
    </source>
</evidence>
<evidence type="ECO:0000256" key="7">
    <source>
        <dbReference type="ARBA" id="ARBA00022840"/>
    </source>
</evidence>
<evidence type="ECO:0000313" key="12">
    <source>
        <dbReference type="EMBL" id="MFB9325531.1"/>
    </source>
</evidence>
<gene>
    <name evidence="10 12" type="primary">nadD</name>
    <name evidence="12" type="ORF">ACFFSY_06300</name>
</gene>
<accession>A0ABV5KJX0</accession>
<evidence type="ECO:0000259" key="11">
    <source>
        <dbReference type="Pfam" id="PF01467"/>
    </source>
</evidence>
<sequence length="197" mass="22019">MRKVGIMGGTFDPIHVGHLIAAQSALDEAGLDEVWFVPSYAPPLKDHEPGADSLARLEMTMLATEPEPRFRVLDMELKRGGVSYSIDTVQELASKYPQVEFAYIIGSDRVNDLAKWHRIEELASVVRFIGLERPGQPLPDPSALPPFLLGRVEFAAMPHIDISSTDIRVRASSGRSIRYYVPDGVYFYIQRNGLYES</sequence>
<dbReference type="EMBL" id="JBHMDO010000010">
    <property type="protein sequence ID" value="MFB9325531.1"/>
    <property type="molecule type" value="Genomic_DNA"/>
</dbReference>
<keyword evidence="3 10" id="KW-0662">Pyridine nucleotide biosynthesis</keyword>
<comment type="similarity">
    <text evidence="10">Belongs to the NadD family.</text>
</comment>
<keyword evidence="8 10" id="KW-0520">NAD</keyword>
<dbReference type="NCBIfam" id="TIGR00125">
    <property type="entry name" value="cyt_tran_rel"/>
    <property type="match status" value="1"/>
</dbReference>
<dbReference type="InterPro" id="IPR004821">
    <property type="entry name" value="Cyt_trans-like"/>
</dbReference>
<evidence type="ECO:0000256" key="8">
    <source>
        <dbReference type="ARBA" id="ARBA00023027"/>
    </source>
</evidence>
<reference evidence="12 13" key="1">
    <citation type="submission" date="2024-09" db="EMBL/GenBank/DDBJ databases">
        <authorList>
            <person name="Sun Q."/>
            <person name="Mori K."/>
        </authorList>
    </citation>
    <scope>NUCLEOTIDE SEQUENCE [LARGE SCALE GENOMIC DNA]</scope>
    <source>
        <strain evidence="12 13">TISTR 2452</strain>
    </source>
</reference>
<dbReference type="NCBIfam" id="NF000840">
    <property type="entry name" value="PRK00071.1-3"/>
    <property type="match status" value="1"/>
</dbReference>
<keyword evidence="4 10" id="KW-0808">Transferase</keyword>
<dbReference type="RefSeq" id="WP_377491529.1">
    <property type="nucleotide sequence ID" value="NZ_JBHMDO010000010.1"/>
</dbReference>
<evidence type="ECO:0000256" key="4">
    <source>
        <dbReference type="ARBA" id="ARBA00022679"/>
    </source>
</evidence>
<dbReference type="NCBIfam" id="TIGR00482">
    <property type="entry name" value="nicotinate (nicotinamide) nucleotide adenylyltransferase"/>
    <property type="match status" value="1"/>
</dbReference>
<evidence type="ECO:0000256" key="1">
    <source>
        <dbReference type="ARBA" id="ARBA00002324"/>
    </source>
</evidence>
<keyword evidence="13" id="KW-1185">Reference proteome</keyword>
<dbReference type="Proteomes" id="UP001589747">
    <property type="component" value="Unassembled WGS sequence"/>
</dbReference>
<comment type="catalytic activity">
    <reaction evidence="9 10">
        <text>nicotinate beta-D-ribonucleotide + ATP + H(+) = deamido-NAD(+) + diphosphate</text>
        <dbReference type="Rhea" id="RHEA:22860"/>
        <dbReference type="ChEBI" id="CHEBI:15378"/>
        <dbReference type="ChEBI" id="CHEBI:30616"/>
        <dbReference type="ChEBI" id="CHEBI:33019"/>
        <dbReference type="ChEBI" id="CHEBI:57502"/>
        <dbReference type="ChEBI" id="CHEBI:58437"/>
        <dbReference type="EC" id="2.7.7.18"/>
    </reaction>
</comment>
<dbReference type="Pfam" id="PF01467">
    <property type="entry name" value="CTP_transf_like"/>
    <property type="match status" value="1"/>
</dbReference>